<dbReference type="GO" id="GO:0016020">
    <property type="term" value="C:membrane"/>
    <property type="evidence" value="ECO:0007669"/>
    <property type="project" value="GOC"/>
</dbReference>
<dbReference type="STRING" id="990371.SAMN05421813_104126"/>
<keyword evidence="3" id="KW-0812">Transmembrane</keyword>
<keyword evidence="6" id="KW-1185">Reference proteome</keyword>
<dbReference type="InterPro" id="IPR004843">
    <property type="entry name" value="Calcineurin-like_PHP"/>
</dbReference>
<keyword evidence="3" id="KW-0472">Membrane</keyword>
<dbReference type="GO" id="GO:0009245">
    <property type="term" value="P:lipid A biosynthetic process"/>
    <property type="evidence" value="ECO:0007669"/>
    <property type="project" value="TreeGrafter"/>
</dbReference>
<evidence type="ECO:0000313" key="5">
    <source>
        <dbReference type="EMBL" id="SDL97992.1"/>
    </source>
</evidence>
<dbReference type="Gene3D" id="3.60.21.10">
    <property type="match status" value="1"/>
</dbReference>
<evidence type="ECO:0000256" key="1">
    <source>
        <dbReference type="ARBA" id="ARBA00022723"/>
    </source>
</evidence>
<feature type="transmembrane region" description="Helical" evidence="3">
    <location>
        <begin position="7"/>
        <end position="26"/>
    </location>
</feature>
<proteinExistence type="predicted"/>
<keyword evidence="2" id="KW-0378">Hydrolase</keyword>
<dbReference type="GO" id="GO:0008758">
    <property type="term" value="F:UDP-2,3-diacylglucosamine hydrolase activity"/>
    <property type="evidence" value="ECO:0007669"/>
    <property type="project" value="TreeGrafter"/>
</dbReference>
<dbReference type="CDD" id="cd07385">
    <property type="entry name" value="MPP_YkuE_C"/>
    <property type="match status" value="1"/>
</dbReference>
<dbReference type="GO" id="GO:0046872">
    <property type="term" value="F:metal ion binding"/>
    <property type="evidence" value="ECO:0007669"/>
    <property type="project" value="UniProtKB-KW"/>
</dbReference>
<dbReference type="PANTHER" id="PTHR31302:SF31">
    <property type="entry name" value="PHOSPHODIESTERASE YAEI"/>
    <property type="match status" value="1"/>
</dbReference>
<accession>A0A1G9PGJ6</accession>
<evidence type="ECO:0000313" key="6">
    <source>
        <dbReference type="Proteomes" id="UP000199226"/>
    </source>
</evidence>
<organism evidence="5 6">
    <name type="scientific">Daejeonella rubra</name>
    <dbReference type="NCBI Taxonomy" id="990371"/>
    <lineage>
        <taxon>Bacteria</taxon>
        <taxon>Pseudomonadati</taxon>
        <taxon>Bacteroidota</taxon>
        <taxon>Sphingobacteriia</taxon>
        <taxon>Sphingobacteriales</taxon>
        <taxon>Sphingobacteriaceae</taxon>
        <taxon>Daejeonella</taxon>
    </lineage>
</organism>
<name>A0A1G9PGJ6_9SPHI</name>
<keyword evidence="1" id="KW-0479">Metal-binding</keyword>
<dbReference type="EMBL" id="FNHH01000004">
    <property type="protein sequence ID" value="SDL97992.1"/>
    <property type="molecule type" value="Genomic_DNA"/>
</dbReference>
<dbReference type="RefSeq" id="WP_090700827.1">
    <property type="nucleotide sequence ID" value="NZ_FNHH01000004.1"/>
</dbReference>
<dbReference type="PANTHER" id="PTHR31302">
    <property type="entry name" value="TRANSMEMBRANE PROTEIN WITH METALLOPHOSPHOESTERASE DOMAIN-RELATED"/>
    <property type="match status" value="1"/>
</dbReference>
<keyword evidence="3" id="KW-1133">Transmembrane helix</keyword>
<feature type="domain" description="Calcineurin-like phosphoesterase" evidence="4">
    <location>
        <begin position="48"/>
        <end position="212"/>
    </location>
</feature>
<gene>
    <name evidence="5" type="ORF">SAMN05421813_104126</name>
</gene>
<evidence type="ECO:0000256" key="2">
    <source>
        <dbReference type="ARBA" id="ARBA00022801"/>
    </source>
</evidence>
<evidence type="ECO:0000256" key="3">
    <source>
        <dbReference type="SAM" id="Phobius"/>
    </source>
</evidence>
<dbReference type="Proteomes" id="UP000199226">
    <property type="component" value="Unassembled WGS sequence"/>
</dbReference>
<dbReference type="SUPFAM" id="SSF56300">
    <property type="entry name" value="Metallo-dependent phosphatases"/>
    <property type="match status" value="1"/>
</dbReference>
<dbReference type="Pfam" id="PF00149">
    <property type="entry name" value="Metallophos"/>
    <property type="match status" value="1"/>
</dbReference>
<dbReference type="OrthoDB" id="9780884at2"/>
<evidence type="ECO:0000259" key="4">
    <source>
        <dbReference type="Pfam" id="PF00149"/>
    </source>
</evidence>
<dbReference type="InterPro" id="IPR029052">
    <property type="entry name" value="Metallo-depent_PP-like"/>
</dbReference>
<protein>
    <recommendedName>
        <fullName evidence="4">Calcineurin-like phosphoesterase domain-containing protein</fullName>
    </recommendedName>
</protein>
<reference evidence="6" key="1">
    <citation type="submission" date="2016-10" db="EMBL/GenBank/DDBJ databases">
        <authorList>
            <person name="Varghese N."/>
            <person name="Submissions S."/>
        </authorList>
    </citation>
    <scope>NUCLEOTIDE SEQUENCE [LARGE SCALE GENOMIC DNA]</scope>
    <source>
        <strain evidence="6">DSM 24536</strain>
    </source>
</reference>
<dbReference type="InterPro" id="IPR051158">
    <property type="entry name" value="Metallophosphoesterase_sf"/>
</dbReference>
<sequence length="271" mass="31085">MISRRKFIWGGIGIITASIGINSFWYEKLFIELNEFYIGNAGPKTRNIKVVQISDLHLRSIRSKHLELVKTINQLKPELIMFTGDVIDRNKNLGKLDKFLAMFDPSIQKTAILGNWECWEVHPRELLKIYQKHQCELIVNHSFRYEFGNTSVSVSGMDDLIAGKADYKMAMEFYEKSTYHIIMTHCPQHRDIIQEQMTDIPIDLILSGHTHGGQVNILGYAPFRPMGSGRYIAGWYKDELPHMYVSRGIGTSGIPMRLGSRAEVSIFNFKA</sequence>
<dbReference type="AlphaFoldDB" id="A0A1G9PGJ6"/>